<evidence type="ECO:0000313" key="2">
    <source>
        <dbReference type="EMBL" id="HIS73554.1"/>
    </source>
</evidence>
<comment type="caution">
    <text evidence="2">The sequence shown here is derived from an EMBL/GenBank/DDBJ whole genome shotgun (WGS) entry which is preliminary data.</text>
</comment>
<keyword evidence="1" id="KW-0812">Transmembrane</keyword>
<protein>
    <submittedName>
        <fullName evidence="2">Type II secretion system protein</fullName>
    </submittedName>
</protein>
<reference evidence="2" key="2">
    <citation type="journal article" date="2021" name="PeerJ">
        <title>Extensive microbial diversity within the chicken gut microbiome revealed by metagenomics and culture.</title>
        <authorList>
            <person name="Gilroy R."/>
            <person name="Ravi A."/>
            <person name="Getino M."/>
            <person name="Pursley I."/>
            <person name="Horton D.L."/>
            <person name="Alikhan N.F."/>
            <person name="Baker D."/>
            <person name="Gharbi K."/>
            <person name="Hall N."/>
            <person name="Watson M."/>
            <person name="Adriaenssens E.M."/>
            <person name="Foster-Nyarko E."/>
            <person name="Jarju S."/>
            <person name="Secka A."/>
            <person name="Antonio M."/>
            <person name="Oren A."/>
            <person name="Chaudhuri R.R."/>
            <person name="La Ragione R."/>
            <person name="Hildebrand F."/>
            <person name="Pallen M.J."/>
        </authorList>
    </citation>
    <scope>NUCLEOTIDE SEQUENCE</scope>
    <source>
        <strain evidence="2">CHK152-2871</strain>
    </source>
</reference>
<dbReference type="Pfam" id="PF07963">
    <property type="entry name" value="N_methyl"/>
    <property type="match status" value="1"/>
</dbReference>
<evidence type="ECO:0000313" key="3">
    <source>
        <dbReference type="Proteomes" id="UP000886865"/>
    </source>
</evidence>
<name>A0A9D1JWL9_9BACT</name>
<reference evidence="2" key="1">
    <citation type="submission" date="2020-10" db="EMBL/GenBank/DDBJ databases">
        <authorList>
            <person name="Gilroy R."/>
        </authorList>
    </citation>
    <scope>NUCLEOTIDE SEQUENCE</scope>
    <source>
        <strain evidence="2">CHK152-2871</strain>
    </source>
</reference>
<dbReference type="Proteomes" id="UP000886865">
    <property type="component" value="Unassembled WGS sequence"/>
</dbReference>
<feature type="non-terminal residue" evidence="2">
    <location>
        <position position="41"/>
    </location>
</feature>
<dbReference type="InterPro" id="IPR012902">
    <property type="entry name" value="N_methyl_site"/>
</dbReference>
<dbReference type="AlphaFoldDB" id="A0A9D1JWL9"/>
<feature type="transmembrane region" description="Helical" evidence="1">
    <location>
        <begin position="12"/>
        <end position="31"/>
    </location>
</feature>
<sequence>MKKQNAFTLAELLVSILIISVILTLLAPVITKRAKESISVS</sequence>
<accession>A0A9D1JWL9</accession>
<dbReference type="NCBIfam" id="TIGR02532">
    <property type="entry name" value="IV_pilin_GFxxxE"/>
    <property type="match status" value="1"/>
</dbReference>
<dbReference type="EMBL" id="DVJQ01000008">
    <property type="protein sequence ID" value="HIS73554.1"/>
    <property type="molecule type" value="Genomic_DNA"/>
</dbReference>
<proteinExistence type="predicted"/>
<organism evidence="2 3">
    <name type="scientific">Candidatus Galligastranaerophilus intestinavium</name>
    <dbReference type="NCBI Taxonomy" id="2840836"/>
    <lineage>
        <taxon>Bacteria</taxon>
        <taxon>Candidatus Galligastranaerophilus</taxon>
    </lineage>
</organism>
<evidence type="ECO:0000256" key="1">
    <source>
        <dbReference type="SAM" id="Phobius"/>
    </source>
</evidence>
<keyword evidence="1" id="KW-1133">Transmembrane helix</keyword>
<keyword evidence="1" id="KW-0472">Membrane</keyword>
<gene>
    <name evidence="2" type="ORF">IAA86_00875</name>
</gene>